<comment type="caution">
    <text evidence="1">The sequence shown here is derived from an EMBL/GenBank/DDBJ whole genome shotgun (WGS) entry which is preliminary data.</text>
</comment>
<keyword evidence="2" id="KW-1185">Reference proteome</keyword>
<accession>A0A067W7M2</accession>
<evidence type="ECO:0000313" key="1">
    <source>
        <dbReference type="EMBL" id="KEC55789.1"/>
    </source>
</evidence>
<evidence type="ECO:0000313" key="2">
    <source>
        <dbReference type="Proteomes" id="UP000027015"/>
    </source>
</evidence>
<dbReference type="HOGENOM" id="CLU_3212900_0_0_5"/>
<proteinExistence type="predicted"/>
<sequence length="45" mass="5297">MKEIFSAAFRKRKSFYGEAYFVCFTDMLTADIKAQKSLHKMIENT</sequence>
<protein>
    <submittedName>
        <fullName evidence="1">Uncharacterized protein</fullName>
    </submittedName>
</protein>
<reference evidence="1 2" key="1">
    <citation type="submission" date="2012-04" db="EMBL/GenBank/DDBJ databases">
        <title>The Genome Sequence of Bartonella koehlerae C-29.</title>
        <authorList>
            <consortium name="The Broad Institute Genome Sequencing Platform"/>
            <consortium name="The Broad Institute Genome Sequencing Center for Infectious Disease"/>
            <person name="Feldgarden M."/>
            <person name="Kirby J."/>
            <person name="Kosoy M."/>
            <person name="Birtles R."/>
            <person name="Probert W.S."/>
            <person name="Chiaraviglio L."/>
            <person name="Walker B."/>
            <person name="Young S.K."/>
            <person name="Zeng Q."/>
            <person name="Gargeya S."/>
            <person name="Fitzgerald M."/>
            <person name="Haas B."/>
            <person name="Abouelleil A."/>
            <person name="Alvarado L."/>
            <person name="Arachchi H.M."/>
            <person name="Berlin A.M."/>
            <person name="Chapman S.B."/>
            <person name="Goldberg J."/>
            <person name="Griggs A."/>
            <person name="Gujja S."/>
            <person name="Hansen M."/>
            <person name="Howarth C."/>
            <person name="Imamovic A."/>
            <person name="Larimer J."/>
            <person name="McCowen C."/>
            <person name="Montmayeur A."/>
            <person name="Murphy C."/>
            <person name="Neiman D."/>
            <person name="Pearson M."/>
            <person name="Priest M."/>
            <person name="Roberts A."/>
            <person name="Saif S."/>
            <person name="Shea T."/>
            <person name="Sisk P."/>
            <person name="Sykes S."/>
            <person name="Wortman J."/>
            <person name="Nusbaum C."/>
            <person name="Birren B."/>
        </authorList>
    </citation>
    <scope>NUCLEOTIDE SEQUENCE [LARGE SCALE GENOMIC DNA]</scope>
    <source>
        <strain evidence="1 2">C-29</strain>
    </source>
</reference>
<dbReference type="AlphaFoldDB" id="A0A067W7M2"/>
<dbReference type="EMBL" id="AHPL01000006">
    <property type="protein sequence ID" value="KEC55789.1"/>
    <property type="molecule type" value="Genomic_DNA"/>
</dbReference>
<dbReference type="Proteomes" id="UP000027015">
    <property type="component" value="Unassembled WGS sequence"/>
</dbReference>
<name>A0A067W7M2_9HYPH</name>
<gene>
    <name evidence="1" type="ORF">O9A_00567</name>
</gene>
<dbReference type="PATRIC" id="fig|1134510.3.peg.661"/>
<organism evidence="1 2">
    <name type="scientific">Bartonella koehlerae C-29</name>
    <dbReference type="NCBI Taxonomy" id="1134510"/>
    <lineage>
        <taxon>Bacteria</taxon>
        <taxon>Pseudomonadati</taxon>
        <taxon>Pseudomonadota</taxon>
        <taxon>Alphaproteobacteria</taxon>
        <taxon>Hyphomicrobiales</taxon>
        <taxon>Bartonellaceae</taxon>
        <taxon>Bartonella</taxon>
    </lineage>
</organism>